<dbReference type="EMBL" id="CP091244">
    <property type="protein sequence ID" value="UJS23468.1"/>
    <property type="molecule type" value="Genomic_DNA"/>
</dbReference>
<feature type="domain" description="Peptidase S8/S53" evidence="7">
    <location>
        <begin position="248"/>
        <end position="521"/>
    </location>
</feature>
<sequence>MATRKLTTTERATLMHPAAGAVREESRYLAIRWMSSISQQDKQQLLQSLGLVLVKSTNARPALKVNQTDGLAWVEAQSGDTISQAVLEQLENSAAVAWVAFGMRSQSGSAAESVFAINPTRFYLKENVLKRAGGLAPLASNLKVDTQRPSRLPGWVAVTVDNASTAKGNTALTAAAQARASFKTLTASSVDDAVKFENIPLFSPTCGTQRCEVPTEEFTPNDPLFAQQWGLQRIGIPRAWEITRGSPGITVAVIDEGVELGHHDLLLHPQSWNASSDIPDGSPVGDHGTACAGIIGARFDNNQGIAGVAAGVKIMAIATATWADVDIAESLYFAADNGARVISMSFGVYADWNFWDFDLVRDALQYAYDKGLVLVAASGNEDQPLSRFPGSDARTLCVGGSNRSDERKRSGDSSSESWWGACYGADVDVVAPCLEIPTTDRFGTDGYSTDDYTLGFNGTSSATPHVAGLAALILSLNPSFSNVQVRHLIEKTCDKISPALYVYAHLPSKPSGVWNEEVGYGRINAERALLAACALIPTNNAADVAQPCSGCGGDCLQKTPTACRAPAPVPWLPHERCMYFYETRMFDQLMHSQQRLQIRVTYRHALCLQGRQQGGLLYTTTLLPGEEIRIHEYDRYRRVRSASERVSVHTSFRQVLSSLSQTRSSMDANTYTHILNDIRTHADTSVSAGGGLAGFFGAPKFSGEFGVDTETSLASGASVQTSFEQFNRFAVTASQAIEAERSLTISTFEDEEHRTATSRILKNTNHCHAVTYYVRRVNELYSASSYIEAVEWRIGKEMPWRFADDLDDDTGKEISRFLSHAPTVGEMAQGKRLLTLPTDGTLYEAELAHCSSCDPMQEAAEHIRLERERATARKACLENELLELEIQRRKSLLQAGQGSVPLELQAWSYTDAPCVFADTQNSG</sequence>
<organism evidence="8 9">
    <name type="scientific">Thiothrix winogradskyi</name>
    <dbReference type="NCBI Taxonomy" id="96472"/>
    <lineage>
        <taxon>Bacteria</taxon>
        <taxon>Pseudomonadati</taxon>
        <taxon>Pseudomonadota</taxon>
        <taxon>Gammaproteobacteria</taxon>
        <taxon>Thiotrichales</taxon>
        <taxon>Thiotrichaceae</taxon>
        <taxon>Thiothrix</taxon>
    </lineage>
</organism>
<dbReference type="InterPro" id="IPR023828">
    <property type="entry name" value="Peptidase_S8_Ser-AS"/>
</dbReference>
<dbReference type="InterPro" id="IPR000209">
    <property type="entry name" value="Peptidase_S8/S53_dom"/>
</dbReference>
<dbReference type="Pfam" id="PF00082">
    <property type="entry name" value="Peptidase_S8"/>
    <property type="match status" value="1"/>
</dbReference>
<accession>A0ABY3SXC4</accession>
<feature type="active site" description="Charge relay system" evidence="5">
    <location>
        <position position="287"/>
    </location>
</feature>
<dbReference type="PROSITE" id="PS00138">
    <property type="entry name" value="SUBTILASE_SER"/>
    <property type="match status" value="1"/>
</dbReference>
<evidence type="ECO:0000313" key="9">
    <source>
        <dbReference type="Proteomes" id="UP001054801"/>
    </source>
</evidence>
<evidence type="ECO:0000256" key="1">
    <source>
        <dbReference type="ARBA" id="ARBA00011073"/>
    </source>
</evidence>
<name>A0ABY3SXC4_9GAMM</name>
<evidence type="ECO:0000256" key="6">
    <source>
        <dbReference type="SAM" id="Coils"/>
    </source>
</evidence>
<evidence type="ECO:0000256" key="2">
    <source>
        <dbReference type="ARBA" id="ARBA00022670"/>
    </source>
</evidence>
<keyword evidence="3 5" id="KW-0378">Hydrolase</keyword>
<evidence type="ECO:0000256" key="3">
    <source>
        <dbReference type="ARBA" id="ARBA00022801"/>
    </source>
</evidence>
<dbReference type="Gene3D" id="3.40.50.200">
    <property type="entry name" value="Peptidase S8/S53 domain"/>
    <property type="match status" value="1"/>
</dbReference>
<dbReference type="RefSeq" id="WP_236497621.1">
    <property type="nucleotide sequence ID" value="NZ_CP091244.1"/>
</dbReference>
<dbReference type="Proteomes" id="UP001054801">
    <property type="component" value="Chromosome"/>
</dbReference>
<reference evidence="8" key="1">
    <citation type="journal article" date="2022" name="Microorganisms">
        <title>Two New Species of Filamentous Sulfur Bacteria of the Genus Thiothrix, Thiothrix winogradskyi sp. nov. and 'Candidatus Thiothrix sulfatifontis' sp. nov.</title>
        <authorList>
            <person name="Ravin N.V."/>
            <person name="Rossetti S."/>
            <person name="Beletsky A.V."/>
            <person name="Kadnikov V.V."/>
            <person name="Rudenko T.S."/>
            <person name="Smolyakov D.D."/>
            <person name="Moskvitina M.I."/>
            <person name="Gureeva M.V."/>
            <person name="Mardanov A.V."/>
            <person name="Grabovich M.Y."/>
        </authorList>
    </citation>
    <scope>NUCLEOTIDE SEQUENCE</scope>
    <source>
        <strain evidence="8">CT3</strain>
    </source>
</reference>
<dbReference type="PROSITE" id="PS51892">
    <property type="entry name" value="SUBTILASE"/>
    <property type="match status" value="1"/>
</dbReference>
<dbReference type="InterPro" id="IPR050131">
    <property type="entry name" value="Peptidase_S8_subtilisin-like"/>
</dbReference>
<proteinExistence type="inferred from homology"/>
<comment type="similarity">
    <text evidence="1 5">Belongs to the peptidase S8 family.</text>
</comment>
<dbReference type="InterPro" id="IPR022398">
    <property type="entry name" value="Peptidase_S8_His-AS"/>
</dbReference>
<keyword evidence="4 5" id="KW-0720">Serine protease</keyword>
<dbReference type="SUPFAM" id="SSF52743">
    <property type="entry name" value="Subtilisin-like"/>
    <property type="match status" value="1"/>
</dbReference>
<feature type="active site" description="Charge relay system" evidence="5">
    <location>
        <position position="460"/>
    </location>
</feature>
<dbReference type="PANTHER" id="PTHR43806:SF11">
    <property type="entry name" value="CEREVISIN-RELATED"/>
    <property type="match status" value="1"/>
</dbReference>
<evidence type="ECO:0000313" key="8">
    <source>
        <dbReference type="EMBL" id="UJS23468.1"/>
    </source>
</evidence>
<gene>
    <name evidence="8" type="ORF">L2Y54_16155</name>
</gene>
<feature type="coiled-coil region" evidence="6">
    <location>
        <begin position="860"/>
        <end position="894"/>
    </location>
</feature>
<keyword evidence="9" id="KW-1185">Reference proteome</keyword>
<keyword evidence="2 5" id="KW-0645">Protease</keyword>
<keyword evidence="6" id="KW-0175">Coiled coil</keyword>
<dbReference type="PANTHER" id="PTHR43806">
    <property type="entry name" value="PEPTIDASE S8"/>
    <property type="match status" value="1"/>
</dbReference>
<dbReference type="PRINTS" id="PR00723">
    <property type="entry name" value="SUBTILISIN"/>
</dbReference>
<evidence type="ECO:0000256" key="5">
    <source>
        <dbReference type="PROSITE-ProRule" id="PRU01240"/>
    </source>
</evidence>
<evidence type="ECO:0000259" key="7">
    <source>
        <dbReference type="Pfam" id="PF00082"/>
    </source>
</evidence>
<dbReference type="PROSITE" id="PS00137">
    <property type="entry name" value="SUBTILASE_HIS"/>
    <property type="match status" value="1"/>
</dbReference>
<dbReference type="InterPro" id="IPR015500">
    <property type="entry name" value="Peptidase_S8_subtilisin-rel"/>
</dbReference>
<evidence type="ECO:0000256" key="4">
    <source>
        <dbReference type="ARBA" id="ARBA00022825"/>
    </source>
</evidence>
<feature type="active site" description="Charge relay system" evidence="5">
    <location>
        <position position="255"/>
    </location>
</feature>
<dbReference type="InterPro" id="IPR036852">
    <property type="entry name" value="Peptidase_S8/S53_dom_sf"/>
</dbReference>
<protein>
    <submittedName>
        <fullName evidence="8">S8 family serine peptidase</fullName>
    </submittedName>
</protein>